<feature type="transmembrane region" description="Helical" evidence="6">
    <location>
        <begin position="155"/>
        <end position="173"/>
    </location>
</feature>
<protein>
    <submittedName>
        <fullName evidence="7">Energy-coupling factor ABC transporter substrate-binding protein</fullName>
    </submittedName>
</protein>
<evidence type="ECO:0000256" key="2">
    <source>
        <dbReference type="ARBA" id="ARBA00008564"/>
    </source>
</evidence>
<reference evidence="7" key="1">
    <citation type="submission" date="2021-03" db="EMBL/GenBank/DDBJ databases">
        <title>Molecular epidemiology and mechanisms of colistin and carbapenem resistance in Enterobacteriaceae from clinical isolates, the environment and porcine samples in Pretoria, South Africa.</title>
        <authorList>
            <person name="Bogoshi D."/>
            <person name="Mbelle N.M."/>
            <person name="Naidoo V."/>
            <person name="Osei Sekyere J."/>
        </authorList>
    </citation>
    <scope>NUCLEOTIDE SEQUENCE</scope>
    <source>
        <strain evidence="7">C027</strain>
    </source>
</reference>
<dbReference type="EMBL" id="JAGETM010000031">
    <property type="protein sequence ID" value="MBO1997609.1"/>
    <property type="molecule type" value="Genomic_DNA"/>
</dbReference>
<dbReference type="AlphaFoldDB" id="A0A939SN52"/>
<accession>A0A939SN52</accession>
<dbReference type="InterPro" id="IPR003705">
    <property type="entry name" value="CbiN"/>
</dbReference>
<dbReference type="GO" id="GO:0015087">
    <property type="term" value="F:cobalt ion transmembrane transporter activity"/>
    <property type="evidence" value="ECO:0007669"/>
    <property type="project" value="InterPro"/>
</dbReference>
<gene>
    <name evidence="7" type="ORF">J4730_19080</name>
</gene>
<comment type="subcellular location">
    <subcellularLocation>
        <location evidence="1">Membrane</location>
        <topology evidence="1">Multi-pass membrane protein</topology>
    </subcellularLocation>
</comment>
<dbReference type="InterPro" id="IPR003339">
    <property type="entry name" value="ABC/ECF_trnsptr_transmembrane"/>
</dbReference>
<dbReference type="GO" id="GO:0009236">
    <property type="term" value="P:cobalamin biosynthetic process"/>
    <property type="evidence" value="ECO:0007669"/>
    <property type="project" value="InterPro"/>
</dbReference>
<keyword evidence="4 6" id="KW-1133">Transmembrane helix</keyword>
<dbReference type="Proteomes" id="UP000664002">
    <property type="component" value="Unassembled WGS sequence"/>
</dbReference>
<dbReference type="PANTHER" id="PTHR43723:SF1">
    <property type="entry name" value="COBALT TRANSPORT PROTEIN CBIQ"/>
    <property type="match status" value="1"/>
</dbReference>
<name>A0A939SN52_KLEPN</name>
<dbReference type="Pfam" id="PF02553">
    <property type="entry name" value="CbiN"/>
    <property type="match status" value="1"/>
</dbReference>
<feature type="transmembrane region" description="Helical" evidence="6">
    <location>
        <begin position="110"/>
        <end position="143"/>
    </location>
</feature>
<dbReference type="Pfam" id="PF02361">
    <property type="entry name" value="CbiQ"/>
    <property type="match status" value="1"/>
</dbReference>
<comment type="caution">
    <text evidence="7">The sequence shown here is derived from an EMBL/GenBank/DDBJ whole genome shotgun (WGS) entry which is preliminary data.</text>
</comment>
<comment type="similarity">
    <text evidence="2">Belongs to the CbiQ family.</text>
</comment>
<dbReference type="InterPro" id="IPR052770">
    <property type="entry name" value="Cobalt_transport_CbiQ"/>
</dbReference>
<proteinExistence type="inferred from homology"/>
<organism evidence="7 8">
    <name type="scientific">Klebsiella pneumoniae</name>
    <dbReference type="NCBI Taxonomy" id="573"/>
    <lineage>
        <taxon>Bacteria</taxon>
        <taxon>Pseudomonadati</taxon>
        <taxon>Pseudomonadota</taxon>
        <taxon>Gammaproteobacteria</taxon>
        <taxon>Enterobacterales</taxon>
        <taxon>Enterobacteriaceae</taxon>
        <taxon>Klebsiella/Raoultella group</taxon>
        <taxon>Klebsiella</taxon>
        <taxon>Klebsiella pneumoniae complex</taxon>
    </lineage>
</organism>
<evidence type="ECO:0000256" key="5">
    <source>
        <dbReference type="ARBA" id="ARBA00023136"/>
    </source>
</evidence>
<evidence type="ECO:0000256" key="1">
    <source>
        <dbReference type="ARBA" id="ARBA00004141"/>
    </source>
</evidence>
<keyword evidence="5 6" id="KW-0472">Membrane</keyword>
<evidence type="ECO:0000256" key="3">
    <source>
        <dbReference type="ARBA" id="ARBA00022692"/>
    </source>
</evidence>
<dbReference type="PANTHER" id="PTHR43723">
    <property type="entry name" value="COBALT TRANSPORT PROTEIN CBIQ"/>
    <property type="match status" value="1"/>
</dbReference>
<evidence type="ECO:0000256" key="6">
    <source>
        <dbReference type="SAM" id="Phobius"/>
    </source>
</evidence>
<sequence>MKKTLILLAMVAALMILPFLLTTAASLAARTAKRRARSVVAPDYQPRFQPLYEPASGEIESLLFTLQGSLGAAVIFTFSDMRGADSAVMTGFDRLSYQSRWLQVAPERKFLLWLLLMALAFTLPAWGRALTLALTAALTCWLLRVSFWRWCRWMALPFGFLLVGVLTIVFSVSRDPQMLLASFRLGAFSIGISARGWPWPGDLLAQPGGDGGHALAGA</sequence>
<dbReference type="GO" id="GO:0043190">
    <property type="term" value="C:ATP-binding cassette (ABC) transporter complex"/>
    <property type="evidence" value="ECO:0007669"/>
    <property type="project" value="TreeGrafter"/>
</dbReference>
<evidence type="ECO:0000313" key="8">
    <source>
        <dbReference type="Proteomes" id="UP000664002"/>
    </source>
</evidence>
<keyword evidence="3 6" id="KW-0812">Transmembrane</keyword>
<evidence type="ECO:0000313" key="7">
    <source>
        <dbReference type="EMBL" id="MBO1997609.1"/>
    </source>
</evidence>
<evidence type="ECO:0000256" key="4">
    <source>
        <dbReference type="ARBA" id="ARBA00022989"/>
    </source>
</evidence>